<dbReference type="HOGENOM" id="CLU_2620156_0_0_0"/>
<dbReference type="PATRIC" id="fig|1069640.6.peg.75"/>
<accession>A0A0E3Z9A6</accession>
<evidence type="ECO:0000313" key="1">
    <source>
        <dbReference type="EMBL" id="AKC95057.1"/>
    </source>
</evidence>
<dbReference type="KEGG" id="sns:VC03_00410"/>
<organism evidence="1 2">
    <name type="scientific">Sneathia vaginalis</name>
    <dbReference type="NCBI Taxonomy" id="187101"/>
    <lineage>
        <taxon>Bacteria</taxon>
        <taxon>Fusobacteriati</taxon>
        <taxon>Fusobacteriota</taxon>
        <taxon>Fusobacteriia</taxon>
        <taxon>Fusobacteriales</taxon>
        <taxon>Leptotrichiaceae</taxon>
        <taxon>Sneathia</taxon>
    </lineage>
</organism>
<keyword evidence="2" id="KW-1185">Reference proteome</keyword>
<reference evidence="1 2" key="1">
    <citation type="journal article" date="2012" name="BMC Genomics">
        <title>Genomic sequence analysis and characterization of Sneathia amnii sp. nov.</title>
        <authorList>
            <consortium name="Vaginal Microbiome Consortium (additional members)"/>
            <person name="Harwich M.D.Jr."/>
            <person name="Serrano M.G."/>
            <person name="Fettweis J.M."/>
            <person name="Alves J.M."/>
            <person name="Reimers M.A."/>
            <person name="Buck G.A."/>
            <person name="Jefferson K.K."/>
        </authorList>
    </citation>
    <scope>NUCLEOTIDE SEQUENCE [LARGE SCALE GENOMIC DNA]</scope>
    <source>
        <strain evidence="1 2">SN35</strain>
    </source>
</reference>
<dbReference type="RefSeq" id="WP_046328163.1">
    <property type="nucleotide sequence ID" value="NZ_CP011280.1"/>
</dbReference>
<evidence type="ECO:0000313" key="2">
    <source>
        <dbReference type="Proteomes" id="UP000033103"/>
    </source>
</evidence>
<dbReference type="Proteomes" id="UP000033103">
    <property type="component" value="Chromosome"/>
</dbReference>
<dbReference type="AlphaFoldDB" id="A0A0E3Z9A6"/>
<name>A0A0E3Z9A6_9FUSO</name>
<dbReference type="EMBL" id="CP011280">
    <property type="protein sequence ID" value="AKC95057.1"/>
    <property type="molecule type" value="Genomic_DNA"/>
</dbReference>
<sequence>MFTVTEELKGLVIDYDSFENISVDEIRSLNNEIKCIIITSKFDNKKYFDTELKGINILYLDASEKNLSPNIYIHIKKY</sequence>
<dbReference type="OrthoDB" id="9808843at2"/>
<gene>
    <name evidence="1" type="ORF">VC03_00410</name>
</gene>
<dbReference type="STRING" id="187101.VC03_00410"/>
<protein>
    <submittedName>
        <fullName evidence="1">Uncharacterized protein</fullName>
    </submittedName>
</protein>
<proteinExistence type="predicted"/>